<proteinExistence type="predicted"/>
<reference evidence="1" key="1">
    <citation type="submission" date="2024-05" db="EMBL/GenBank/DDBJ databases">
        <title>Campylobacter coli isolated from environmental waters in Slovenia.</title>
        <authorList>
            <person name="Zautner A.E."/>
            <person name="Bunk B."/>
            <person name="Riedel T."/>
            <person name="Sproeer C."/>
        </authorList>
    </citation>
    <scope>NUCLEOTIDE SEQUENCE</scope>
    <source>
        <strain evidence="1">CCS1377</strain>
    </source>
</reference>
<organism evidence="1">
    <name type="scientific">Campylobacter sp. CCS1377</name>
    <dbReference type="NCBI Taxonomy" id="3158229"/>
    <lineage>
        <taxon>Bacteria</taxon>
        <taxon>Pseudomonadati</taxon>
        <taxon>Campylobacterota</taxon>
        <taxon>Epsilonproteobacteria</taxon>
        <taxon>Campylobacterales</taxon>
        <taxon>Campylobacteraceae</taxon>
        <taxon>Campylobacter</taxon>
    </lineage>
</organism>
<dbReference type="AlphaFoldDB" id="A0AAU7E5H1"/>
<accession>A0AAU7E5H1</accession>
<dbReference type="EMBL" id="CP155620">
    <property type="protein sequence ID" value="XBJ28462.1"/>
    <property type="molecule type" value="Genomic_DNA"/>
</dbReference>
<name>A0AAU7E5H1_9BACT</name>
<protein>
    <submittedName>
        <fullName evidence="1">Uncharacterized protein</fullName>
    </submittedName>
</protein>
<sequence length="119" mass="14402">MKKDNELEKLDLKDFNGILYAKELKYNKINETYQITNCEIFTKNKNVKSCFKLEADQIMLESEGIKIKEVDMKKIEYEFFAHLQTILERKERIIYVFKENNNIIYSPIENDNYFIKEKI</sequence>
<evidence type="ECO:0000313" key="1">
    <source>
        <dbReference type="EMBL" id="XBJ28462.1"/>
    </source>
</evidence>
<dbReference type="RefSeq" id="WP_348518092.1">
    <property type="nucleotide sequence ID" value="NZ_CP155620.1"/>
</dbReference>
<gene>
    <name evidence="1" type="ORF">AAH949_04980</name>
</gene>